<proteinExistence type="predicted"/>
<dbReference type="Gene3D" id="1.10.357.10">
    <property type="entry name" value="Tetracycline Repressor, domain 2"/>
    <property type="match status" value="1"/>
</dbReference>
<evidence type="ECO:0000259" key="6">
    <source>
        <dbReference type="PROSITE" id="PS50977"/>
    </source>
</evidence>
<evidence type="ECO:0000256" key="3">
    <source>
        <dbReference type="ARBA" id="ARBA00023125"/>
    </source>
</evidence>
<protein>
    <submittedName>
        <fullName evidence="7">TetR family transcriptional regulator</fullName>
    </submittedName>
</protein>
<dbReference type="PROSITE" id="PS50977">
    <property type="entry name" value="HTH_TETR_2"/>
    <property type="match status" value="1"/>
</dbReference>
<comment type="caution">
    <text evidence="7">The sequence shown here is derived from an EMBL/GenBank/DDBJ whole genome shotgun (WGS) entry which is preliminary data.</text>
</comment>
<dbReference type="Pfam" id="PF00440">
    <property type="entry name" value="TetR_N"/>
    <property type="match status" value="1"/>
</dbReference>
<dbReference type="InterPro" id="IPR036271">
    <property type="entry name" value="Tet_transcr_reg_TetR-rel_C_sf"/>
</dbReference>
<dbReference type="PANTHER" id="PTHR30055">
    <property type="entry name" value="HTH-TYPE TRANSCRIPTIONAL REGULATOR RUTR"/>
    <property type="match status" value="1"/>
</dbReference>
<evidence type="ECO:0000313" key="7">
    <source>
        <dbReference type="EMBL" id="RZS98204.1"/>
    </source>
</evidence>
<sequence>MIGLENREKIIETAKEQFMRFGVRSVTMDDIARMAGMSKKTIYQEFSDKNQLVFESFSSALNEDIHSLENLPKINDGVIEHLVGLTAHIRRRFADMNPLVLNEIQRYFPQCWQLFEEFKKEHVLKEITELLEKGIEEGYFRPEINTEVMALLRMEQMMMIFDPVKFPLSKFNPVELQLEIFEHFLYGIFTEKGREAYLNQKKQYNENHN</sequence>
<dbReference type="Gene3D" id="1.10.10.60">
    <property type="entry name" value="Homeodomain-like"/>
    <property type="match status" value="1"/>
</dbReference>
<name>A0A4Q7PCY8_9BACT</name>
<dbReference type="SUPFAM" id="SSF48498">
    <property type="entry name" value="Tetracyclin repressor-like, C-terminal domain"/>
    <property type="match status" value="1"/>
</dbReference>
<dbReference type="InterPro" id="IPR050109">
    <property type="entry name" value="HTH-type_TetR-like_transc_reg"/>
</dbReference>
<evidence type="ECO:0000313" key="8">
    <source>
        <dbReference type="Proteomes" id="UP000292209"/>
    </source>
</evidence>
<keyword evidence="8" id="KW-1185">Reference proteome</keyword>
<gene>
    <name evidence="7" type="ORF">BC751_3844</name>
</gene>
<evidence type="ECO:0000256" key="4">
    <source>
        <dbReference type="ARBA" id="ARBA00023163"/>
    </source>
</evidence>
<evidence type="ECO:0000256" key="1">
    <source>
        <dbReference type="ARBA" id="ARBA00022491"/>
    </source>
</evidence>
<accession>A0A4Q7PCY8</accession>
<keyword evidence="3 5" id="KW-0238">DNA-binding</keyword>
<keyword evidence="2" id="KW-0805">Transcription regulation</keyword>
<dbReference type="InterPro" id="IPR001647">
    <property type="entry name" value="HTH_TetR"/>
</dbReference>
<reference evidence="7 8" key="1">
    <citation type="submission" date="2019-02" db="EMBL/GenBank/DDBJ databases">
        <title>Genomic Encyclopedia of Archaeal and Bacterial Type Strains, Phase II (KMG-II): from individual species to whole genera.</title>
        <authorList>
            <person name="Goeker M."/>
        </authorList>
    </citation>
    <scope>NUCLEOTIDE SEQUENCE [LARGE SCALE GENOMIC DNA]</scope>
    <source>
        <strain evidence="7 8">DSM 21411</strain>
    </source>
</reference>
<organism evidence="7 8">
    <name type="scientific">Cecembia calidifontis</name>
    <dbReference type="NCBI Taxonomy" id="1187080"/>
    <lineage>
        <taxon>Bacteria</taxon>
        <taxon>Pseudomonadati</taxon>
        <taxon>Bacteroidota</taxon>
        <taxon>Cytophagia</taxon>
        <taxon>Cytophagales</taxon>
        <taxon>Cyclobacteriaceae</taxon>
        <taxon>Cecembia</taxon>
    </lineage>
</organism>
<evidence type="ECO:0000256" key="5">
    <source>
        <dbReference type="PROSITE-ProRule" id="PRU00335"/>
    </source>
</evidence>
<keyword evidence="1" id="KW-0678">Repressor</keyword>
<dbReference type="PANTHER" id="PTHR30055:SF175">
    <property type="entry name" value="HTH-TYPE TRANSCRIPTIONAL REPRESSOR KSTR2"/>
    <property type="match status" value="1"/>
</dbReference>
<dbReference type="SUPFAM" id="SSF46689">
    <property type="entry name" value="Homeodomain-like"/>
    <property type="match status" value="1"/>
</dbReference>
<dbReference type="GO" id="GO:0000976">
    <property type="term" value="F:transcription cis-regulatory region binding"/>
    <property type="evidence" value="ECO:0007669"/>
    <property type="project" value="TreeGrafter"/>
</dbReference>
<keyword evidence="4" id="KW-0804">Transcription</keyword>
<dbReference type="Proteomes" id="UP000292209">
    <property type="component" value="Unassembled WGS sequence"/>
</dbReference>
<dbReference type="PRINTS" id="PR00455">
    <property type="entry name" value="HTHTETR"/>
</dbReference>
<dbReference type="AlphaFoldDB" id="A0A4Q7PCY8"/>
<dbReference type="GO" id="GO:0003700">
    <property type="term" value="F:DNA-binding transcription factor activity"/>
    <property type="evidence" value="ECO:0007669"/>
    <property type="project" value="TreeGrafter"/>
</dbReference>
<dbReference type="EMBL" id="SGXG01000001">
    <property type="protein sequence ID" value="RZS98204.1"/>
    <property type="molecule type" value="Genomic_DNA"/>
</dbReference>
<dbReference type="InterPro" id="IPR009057">
    <property type="entry name" value="Homeodomain-like_sf"/>
</dbReference>
<feature type="DNA-binding region" description="H-T-H motif" evidence="5">
    <location>
        <begin position="27"/>
        <end position="46"/>
    </location>
</feature>
<evidence type="ECO:0000256" key="2">
    <source>
        <dbReference type="ARBA" id="ARBA00023015"/>
    </source>
</evidence>
<feature type="domain" description="HTH tetR-type" evidence="6">
    <location>
        <begin position="4"/>
        <end position="64"/>
    </location>
</feature>